<dbReference type="VEuPathDB" id="FungiDB:MYCFIDRAFT_174364"/>
<evidence type="ECO:0000313" key="2">
    <source>
        <dbReference type="Proteomes" id="UP000016932"/>
    </source>
</evidence>
<dbReference type="EMBL" id="KB446558">
    <property type="protein sequence ID" value="EME82839.1"/>
    <property type="molecule type" value="Genomic_DNA"/>
</dbReference>
<dbReference type="GeneID" id="19333173"/>
<sequence>MVPSSGLARYGSLLTEGLYTVLLLGPSVVTGAEHPDLLGIPWRRVANGDCLCVYLKSRLPPFRLVGMKNQTATGAPNHKHTQ</sequence>
<keyword evidence="2" id="KW-1185">Reference proteome</keyword>
<proteinExistence type="predicted"/>
<dbReference type="Proteomes" id="UP000016932">
    <property type="component" value="Unassembled WGS sequence"/>
</dbReference>
<gene>
    <name evidence="1" type="ORF">MYCFIDRAFT_174364</name>
</gene>
<dbReference type="AlphaFoldDB" id="M2ZV14"/>
<dbReference type="KEGG" id="pfj:MYCFIDRAFT_174364"/>
<name>M2ZV14_PSEFD</name>
<dbReference type="HOGENOM" id="CLU_2559267_0_0_1"/>
<protein>
    <submittedName>
        <fullName evidence="1">Uncharacterized protein</fullName>
    </submittedName>
</protein>
<dbReference type="RefSeq" id="XP_007926245.1">
    <property type="nucleotide sequence ID" value="XM_007928054.1"/>
</dbReference>
<organism evidence="1 2">
    <name type="scientific">Pseudocercospora fijiensis (strain CIRAD86)</name>
    <name type="common">Black leaf streak disease fungus</name>
    <name type="synonym">Mycosphaerella fijiensis</name>
    <dbReference type="NCBI Taxonomy" id="383855"/>
    <lineage>
        <taxon>Eukaryota</taxon>
        <taxon>Fungi</taxon>
        <taxon>Dikarya</taxon>
        <taxon>Ascomycota</taxon>
        <taxon>Pezizomycotina</taxon>
        <taxon>Dothideomycetes</taxon>
        <taxon>Dothideomycetidae</taxon>
        <taxon>Mycosphaerellales</taxon>
        <taxon>Mycosphaerellaceae</taxon>
        <taxon>Pseudocercospora</taxon>
    </lineage>
</organism>
<evidence type="ECO:0000313" key="1">
    <source>
        <dbReference type="EMBL" id="EME82839.1"/>
    </source>
</evidence>
<reference evidence="1 2" key="1">
    <citation type="journal article" date="2012" name="PLoS Pathog.">
        <title>Diverse lifestyles and strategies of plant pathogenesis encoded in the genomes of eighteen Dothideomycetes fungi.</title>
        <authorList>
            <person name="Ohm R.A."/>
            <person name="Feau N."/>
            <person name="Henrissat B."/>
            <person name="Schoch C.L."/>
            <person name="Horwitz B.A."/>
            <person name="Barry K.W."/>
            <person name="Condon B.J."/>
            <person name="Copeland A.C."/>
            <person name="Dhillon B."/>
            <person name="Glaser F."/>
            <person name="Hesse C.N."/>
            <person name="Kosti I."/>
            <person name="LaButti K."/>
            <person name="Lindquist E.A."/>
            <person name="Lucas S."/>
            <person name="Salamov A.A."/>
            <person name="Bradshaw R.E."/>
            <person name="Ciuffetti L."/>
            <person name="Hamelin R.C."/>
            <person name="Kema G.H.J."/>
            <person name="Lawrence C."/>
            <person name="Scott J.A."/>
            <person name="Spatafora J.W."/>
            <person name="Turgeon B.G."/>
            <person name="de Wit P.J.G.M."/>
            <person name="Zhong S."/>
            <person name="Goodwin S.B."/>
            <person name="Grigoriev I.V."/>
        </authorList>
    </citation>
    <scope>NUCLEOTIDE SEQUENCE [LARGE SCALE GENOMIC DNA]</scope>
    <source>
        <strain evidence="1 2">CIRAD86</strain>
    </source>
</reference>
<accession>M2ZV14</accession>